<dbReference type="Proteomes" id="UP000037460">
    <property type="component" value="Unassembled WGS sequence"/>
</dbReference>
<evidence type="ECO:0000313" key="1">
    <source>
        <dbReference type="EMBL" id="KOO23671.1"/>
    </source>
</evidence>
<organism evidence="1 2">
    <name type="scientific">Chrysochromulina tobinii</name>
    <dbReference type="NCBI Taxonomy" id="1460289"/>
    <lineage>
        <taxon>Eukaryota</taxon>
        <taxon>Haptista</taxon>
        <taxon>Haptophyta</taxon>
        <taxon>Prymnesiophyceae</taxon>
        <taxon>Prymnesiales</taxon>
        <taxon>Chrysochromulinaceae</taxon>
        <taxon>Chrysochromulina</taxon>
    </lineage>
</organism>
<dbReference type="EMBL" id="JWZX01003168">
    <property type="protein sequence ID" value="KOO23671.1"/>
    <property type="molecule type" value="Genomic_DNA"/>
</dbReference>
<proteinExistence type="predicted"/>
<reference evidence="2" key="1">
    <citation type="journal article" date="2015" name="PLoS Genet.">
        <title>Genome Sequence and Transcriptome Analyses of Chrysochromulina tobin: Metabolic Tools for Enhanced Algal Fitness in the Prominent Order Prymnesiales (Haptophyceae).</title>
        <authorList>
            <person name="Hovde B.T."/>
            <person name="Deodato C.R."/>
            <person name="Hunsperger H.M."/>
            <person name="Ryken S.A."/>
            <person name="Yost W."/>
            <person name="Jha R.K."/>
            <person name="Patterson J."/>
            <person name="Monnat R.J. Jr."/>
            <person name="Barlow S.B."/>
            <person name="Starkenburg S.R."/>
            <person name="Cattolico R.A."/>
        </authorList>
    </citation>
    <scope>NUCLEOTIDE SEQUENCE</scope>
    <source>
        <strain evidence="2">CCMP291</strain>
    </source>
</reference>
<gene>
    <name evidence="1" type="ORF">Ctob_003727</name>
</gene>
<dbReference type="AlphaFoldDB" id="A0A0M0JAS4"/>
<evidence type="ECO:0000313" key="2">
    <source>
        <dbReference type="Proteomes" id="UP000037460"/>
    </source>
</evidence>
<comment type="caution">
    <text evidence="1">The sequence shown here is derived from an EMBL/GenBank/DDBJ whole genome shotgun (WGS) entry which is preliminary data.</text>
</comment>
<accession>A0A0M0JAS4</accession>
<sequence length="651" mass="69594">MPITFAIHYKLAAMGASADDTKRDRALHPVYEAAGSAKFDGWLLHPPRDGEVDGGIAGVLPGTLAKICMAFVQCGDDIVNESVGDNGLILAVAWERILTTLAEVHGGDGSKAISLGCLYEDMDAKLSKATPVQLAQLTLYKHDLGSSISLASKPVAPVPSTDPAAAAANAAALLVHAQALGNWEGNEKHPFTWLRLLTFGDLRDNTTGRLGALGRLMCATPTWVSDTTRGEAIFRRTLTALAKAAIEGTDIQVGDADDVAGCVAEKLKLIDLPRAMESFGGATQEARSRALLKEIKAIVNPAARQELLRERFIEAIDRLAGVRALVGIRAGGGCDMGSSACFGLCAEVATRMGLCRSEDEFSWASLRALRDEIAHLDEMLSAEPWVHRTARDRADRVIDFHRTQAKRSSAASVLYSTPDRTATGRSPDTALTAAESRLRGTVPRHFQGDLSQATSNTQWLALKAAIIGRLALGGKGCHLDAMQIGASGVALDPATNMPKQRQWCPLMAMLAEGATRGVDAATLDPELQALTDAARDRWPELYGRTAGLQLALDKTTLPEELEGWCLDELAKAFASADWSAIDLGAAFEQTRARMRCEKFEAGPADKAYTNRRSIENALKVAEPMLMLRGFGGNGKGTLPFVLEELSAGRAT</sequence>
<protein>
    <submittedName>
        <fullName evidence="1">Uncharacterized protein</fullName>
    </submittedName>
</protein>
<name>A0A0M0JAS4_9EUKA</name>
<keyword evidence="2" id="KW-1185">Reference proteome</keyword>